<dbReference type="PANTHER" id="PTHR33096:SF1">
    <property type="entry name" value="CXC1-LIKE CYSTEINE CLUSTER ASSOCIATED WITH KDZ TRANSPOSASES DOMAIN-CONTAINING PROTEIN"/>
    <property type="match status" value="1"/>
</dbReference>
<feature type="domain" description="CxC2-like cysteine cluster KDZ transposase-associated" evidence="1">
    <location>
        <begin position="17"/>
        <end position="95"/>
    </location>
</feature>
<dbReference type="Pfam" id="PF18758">
    <property type="entry name" value="KDZ"/>
    <property type="match status" value="1"/>
</dbReference>
<dbReference type="OrthoDB" id="3214502at2759"/>
<dbReference type="PANTHER" id="PTHR33096">
    <property type="entry name" value="CXC2 DOMAIN-CONTAINING PROTEIN"/>
    <property type="match status" value="1"/>
</dbReference>
<evidence type="ECO:0000259" key="1">
    <source>
        <dbReference type="Pfam" id="PF18803"/>
    </source>
</evidence>
<proteinExistence type="predicted"/>
<evidence type="ECO:0000313" key="3">
    <source>
        <dbReference type="Proteomes" id="UP000807469"/>
    </source>
</evidence>
<keyword evidence="3" id="KW-1185">Reference proteome</keyword>
<reference evidence="2" key="1">
    <citation type="submission" date="2020-11" db="EMBL/GenBank/DDBJ databases">
        <authorList>
            <consortium name="DOE Joint Genome Institute"/>
            <person name="Ahrendt S."/>
            <person name="Riley R."/>
            <person name="Andreopoulos W."/>
            <person name="Labutti K."/>
            <person name="Pangilinan J."/>
            <person name="Ruiz-Duenas F.J."/>
            <person name="Barrasa J.M."/>
            <person name="Sanchez-Garcia M."/>
            <person name="Camarero S."/>
            <person name="Miyauchi S."/>
            <person name="Serrano A."/>
            <person name="Linde D."/>
            <person name="Babiker R."/>
            <person name="Drula E."/>
            <person name="Ayuso-Fernandez I."/>
            <person name="Pacheco R."/>
            <person name="Padilla G."/>
            <person name="Ferreira P."/>
            <person name="Barriuso J."/>
            <person name="Kellner H."/>
            <person name="Castanera R."/>
            <person name="Alfaro M."/>
            <person name="Ramirez L."/>
            <person name="Pisabarro A.G."/>
            <person name="Kuo A."/>
            <person name="Tritt A."/>
            <person name="Lipzen A."/>
            <person name="He G."/>
            <person name="Yan M."/>
            <person name="Ng V."/>
            <person name="Cullen D."/>
            <person name="Martin F."/>
            <person name="Rosso M.-N."/>
            <person name="Henrissat B."/>
            <person name="Hibbett D."/>
            <person name="Martinez A.T."/>
            <person name="Grigoriev I.V."/>
        </authorList>
    </citation>
    <scope>NUCLEOTIDE SEQUENCE</scope>
    <source>
        <strain evidence="2">CIRM-BRFM 674</strain>
    </source>
</reference>
<protein>
    <recommendedName>
        <fullName evidence="1">CxC2-like cysteine cluster KDZ transposase-associated domain-containing protein</fullName>
    </recommendedName>
</protein>
<comment type="caution">
    <text evidence="2">The sequence shown here is derived from an EMBL/GenBank/DDBJ whole genome shotgun (WGS) entry which is preliminary data.</text>
</comment>
<dbReference type="AlphaFoldDB" id="A0A9P5YIK4"/>
<accession>A0A9P5YIK4</accession>
<dbReference type="Pfam" id="PF18803">
    <property type="entry name" value="CxC2"/>
    <property type="match status" value="1"/>
</dbReference>
<organism evidence="2 3">
    <name type="scientific">Pholiota conissans</name>
    <dbReference type="NCBI Taxonomy" id="109636"/>
    <lineage>
        <taxon>Eukaryota</taxon>
        <taxon>Fungi</taxon>
        <taxon>Dikarya</taxon>
        <taxon>Basidiomycota</taxon>
        <taxon>Agaricomycotina</taxon>
        <taxon>Agaricomycetes</taxon>
        <taxon>Agaricomycetidae</taxon>
        <taxon>Agaricales</taxon>
        <taxon>Agaricineae</taxon>
        <taxon>Strophariaceae</taxon>
        <taxon>Pholiota</taxon>
    </lineage>
</organism>
<gene>
    <name evidence="2" type="ORF">BDN70DRAFT_821224</name>
</gene>
<dbReference type="EMBL" id="MU155939">
    <property type="protein sequence ID" value="KAF9470552.1"/>
    <property type="molecule type" value="Genomic_DNA"/>
</dbReference>
<sequence length="480" mass="54303">MSDEYTIPAQPTTDDLNHSYVRIVHENGLHYLAMVGCHCRGPDRLYLDLMASRLVTTSFHTIRTLFTGDVLDHYRLCNLELKALAYQFYQLLVRISAPFVSVKGLALYNEFRRMTRLWRWTSKLIRAGFGHEERDPMNPNPGELANYCPACPQQGKNLAEDWRTDPNRFVYQRVFVADGNFKADHVKQGQGKEGKDDDVWLSEGGGMDPQRQHYKDFLKVAMERCTVSPKHLESINIIQYQHGCYAPNALVDLFKGEQQKNVDYAFLQALKTTGIDPDQGVMLIYDIACQYYVHLKEQLGEQLPPNLKIDRAIGLFHVHAHKDDCFFHFNTSFIPGSAVVSGEILESLWSTLNSISPSVRTATLAHRAEVLDDHACDSNHKKALGMTSYLCTRLADALKNHDDSLQYFHELTNEAGPAAVSLWTNAIVVAEKNRLVDPKAMNIYCTQKVGKPDGVVKSAPIAGASLEHWLTYALKVEEKQ</sequence>
<evidence type="ECO:0000313" key="2">
    <source>
        <dbReference type="EMBL" id="KAF9470552.1"/>
    </source>
</evidence>
<name>A0A9P5YIK4_9AGAR</name>
<dbReference type="InterPro" id="IPR040521">
    <property type="entry name" value="KDZ"/>
</dbReference>
<dbReference type="Proteomes" id="UP000807469">
    <property type="component" value="Unassembled WGS sequence"/>
</dbReference>
<dbReference type="InterPro" id="IPR041457">
    <property type="entry name" value="CxC2_KDZ-assoc"/>
</dbReference>